<proteinExistence type="predicted"/>
<organism evidence="1 2">
    <name type="scientific">Caerostris extrusa</name>
    <name type="common">Bark spider</name>
    <name type="synonym">Caerostris bankana</name>
    <dbReference type="NCBI Taxonomy" id="172846"/>
    <lineage>
        <taxon>Eukaryota</taxon>
        <taxon>Metazoa</taxon>
        <taxon>Ecdysozoa</taxon>
        <taxon>Arthropoda</taxon>
        <taxon>Chelicerata</taxon>
        <taxon>Arachnida</taxon>
        <taxon>Araneae</taxon>
        <taxon>Araneomorphae</taxon>
        <taxon>Entelegynae</taxon>
        <taxon>Araneoidea</taxon>
        <taxon>Araneidae</taxon>
        <taxon>Caerostris</taxon>
    </lineage>
</organism>
<sequence length="93" mass="10747">MPIYSDQLRQNSRWLPVIAAHANTMDGRKDLSQKKLNLSNARFVHRTFSLETATFQTFCYRDKLEINDSPSRCIVCSTNESDDNNTSRGQDYL</sequence>
<accession>A0AAV4QTE9</accession>
<gene>
    <name evidence="1" type="ORF">CEXT_165441</name>
</gene>
<dbReference type="Proteomes" id="UP001054945">
    <property type="component" value="Unassembled WGS sequence"/>
</dbReference>
<dbReference type="EMBL" id="BPLR01006917">
    <property type="protein sequence ID" value="GIY13328.1"/>
    <property type="molecule type" value="Genomic_DNA"/>
</dbReference>
<name>A0AAV4QTE9_CAEEX</name>
<dbReference type="AlphaFoldDB" id="A0AAV4QTE9"/>
<keyword evidence="2" id="KW-1185">Reference proteome</keyword>
<protein>
    <submittedName>
        <fullName evidence="1">Uncharacterized protein</fullName>
    </submittedName>
</protein>
<reference evidence="1 2" key="1">
    <citation type="submission" date="2021-06" db="EMBL/GenBank/DDBJ databases">
        <title>Caerostris extrusa draft genome.</title>
        <authorList>
            <person name="Kono N."/>
            <person name="Arakawa K."/>
        </authorList>
    </citation>
    <scope>NUCLEOTIDE SEQUENCE [LARGE SCALE GENOMIC DNA]</scope>
</reference>
<comment type="caution">
    <text evidence="1">The sequence shown here is derived from an EMBL/GenBank/DDBJ whole genome shotgun (WGS) entry which is preliminary data.</text>
</comment>
<evidence type="ECO:0000313" key="2">
    <source>
        <dbReference type="Proteomes" id="UP001054945"/>
    </source>
</evidence>
<evidence type="ECO:0000313" key="1">
    <source>
        <dbReference type="EMBL" id="GIY13328.1"/>
    </source>
</evidence>